<evidence type="ECO:0000313" key="2">
    <source>
        <dbReference type="EMBL" id="KAF2003329.1"/>
    </source>
</evidence>
<evidence type="ECO:0008006" key="4">
    <source>
        <dbReference type="Google" id="ProtNLM"/>
    </source>
</evidence>
<name>A0A6A5WRD3_9PLEO</name>
<evidence type="ECO:0000256" key="1">
    <source>
        <dbReference type="SAM" id="MobiDB-lite"/>
    </source>
</evidence>
<dbReference type="AlphaFoldDB" id="A0A6A5WRD3"/>
<organism evidence="2 3">
    <name type="scientific">Amniculicola lignicola CBS 123094</name>
    <dbReference type="NCBI Taxonomy" id="1392246"/>
    <lineage>
        <taxon>Eukaryota</taxon>
        <taxon>Fungi</taxon>
        <taxon>Dikarya</taxon>
        <taxon>Ascomycota</taxon>
        <taxon>Pezizomycotina</taxon>
        <taxon>Dothideomycetes</taxon>
        <taxon>Pleosporomycetidae</taxon>
        <taxon>Pleosporales</taxon>
        <taxon>Amniculicolaceae</taxon>
        <taxon>Amniculicola</taxon>
    </lineage>
</organism>
<dbReference type="Proteomes" id="UP000799779">
    <property type="component" value="Unassembled WGS sequence"/>
</dbReference>
<feature type="region of interest" description="Disordered" evidence="1">
    <location>
        <begin position="1"/>
        <end position="28"/>
    </location>
</feature>
<keyword evidence="3" id="KW-1185">Reference proteome</keyword>
<protein>
    <recommendedName>
        <fullName evidence="4">F-box domain-containing protein</fullName>
    </recommendedName>
</protein>
<accession>A0A6A5WRD3</accession>
<proteinExistence type="predicted"/>
<dbReference type="OrthoDB" id="3720847at2759"/>
<evidence type="ECO:0000313" key="3">
    <source>
        <dbReference type="Proteomes" id="UP000799779"/>
    </source>
</evidence>
<sequence length="564" mass="62806">MSSAPQAIDMGSGHTTESTNHSGVSSQETPIGSFANLAQELIDNIILFVRGEDVSSLSLTSKNLRDSTLPRLFGNIKMTWKGTHGRPIRVLGQPERIFVNAYETVYAPRIDLLLRSILERPELAALVTTVDLRCEGYLSDSGRDLYSDSGECSFSNPERLFLPTLPITSESSAHLFVSALRKLGGPSNKDFEESLLKNDLDAVLALFLVSCPQLSAFSAGRFILRPNPYLQFLLMPFLPYPMKKPLFGKLQNLKLGIAPEDGIMAEQLNRAGQIAEGRLYLSLLYSQHLRKVERNLYPVLFDAPNIVGEGTGNLFWPMRKPPAGSAIQILRLLRTKMRPAALQELLCFISRLQVLHYDLWLTTVHATNLSLALRMVQNTLTELVITYDLYGGAGSASFRDAPVFGHCSLITQFALQRIHIPICVLLGPKPELAPRLSEVLPPGLISLSFGDDACPGGNPLWSEAQMMHSFIEFIGDYRWKAVVPILKDFNVSLVEIDVRQFGYAEEDEWEPNKTELDLKTLCNSNGLGCKMLRWLPKRRDGVEFICAKYGGGGGIHRICYPFFK</sequence>
<feature type="compositionally biased region" description="Polar residues" evidence="1">
    <location>
        <begin position="13"/>
        <end position="28"/>
    </location>
</feature>
<dbReference type="EMBL" id="ML977573">
    <property type="protein sequence ID" value="KAF2003329.1"/>
    <property type="molecule type" value="Genomic_DNA"/>
</dbReference>
<reference evidence="2" key="1">
    <citation type="journal article" date="2020" name="Stud. Mycol.">
        <title>101 Dothideomycetes genomes: a test case for predicting lifestyles and emergence of pathogens.</title>
        <authorList>
            <person name="Haridas S."/>
            <person name="Albert R."/>
            <person name="Binder M."/>
            <person name="Bloem J."/>
            <person name="Labutti K."/>
            <person name="Salamov A."/>
            <person name="Andreopoulos B."/>
            <person name="Baker S."/>
            <person name="Barry K."/>
            <person name="Bills G."/>
            <person name="Bluhm B."/>
            <person name="Cannon C."/>
            <person name="Castanera R."/>
            <person name="Culley D."/>
            <person name="Daum C."/>
            <person name="Ezra D."/>
            <person name="Gonzalez J."/>
            <person name="Henrissat B."/>
            <person name="Kuo A."/>
            <person name="Liang C."/>
            <person name="Lipzen A."/>
            <person name="Lutzoni F."/>
            <person name="Magnuson J."/>
            <person name="Mondo S."/>
            <person name="Nolan M."/>
            <person name="Ohm R."/>
            <person name="Pangilinan J."/>
            <person name="Park H.-J."/>
            <person name="Ramirez L."/>
            <person name="Alfaro M."/>
            <person name="Sun H."/>
            <person name="Tritt A."/>
            <person name="Yoshinaga Y."/>
            <person name="Zwiers L.-H."/>
            <person name="Turgeon B."/>
            <person name="Goodwin S."/>
            <person name="Spatafora J."/>
            <person name="Crous P."/>
            <person name="Grigoriev I."/>
        </authorList>
    </citation>
    <scope>NUCLEOTIDE SEQUENCE</scope>
    <source>
        <strain evidence="2">CBS 123094</strain>
    </source>
</reference>
<gene>
    <name evidence="2" type="ORF">P154DRAFT_617944</name>
</gene>